<evidence type="ECO:0000256" key="11">
    <source>
        <dbReference type="RuleBase" id="RU003781"/>
    </source>
</evidence>
<dbReference type="GO" id="GO:0009117">
    <property type="term" value="P:nucleotide metabolic process"/>
    <property type="evidence" value="ECO:0007669"/>
    <property type="project" value="UniProtKB-KW"/>
</dbReference>
<organism evidence="12 13">
    <name type="scientific">Thermaurantimonas aggregans</name>
    <dbReference type="NCBI Taxonomy" id="2173829"/>
    <lineage>
        <taxon>Bacteria</taxon>
        <taxon>Pseudomonadati</taxon>
        <taxon>Bacteroidota</taxon>
        <taxon>Flavobacteriia</taxon>
        <taxon>Flavobacteriales</taxon>
        <taxon>Schleiferiaceae</taxon>
        <taxon>Thermaurantimonas</taxon>
    </lineage>
</organism>
<evidence type="ECO:0000256" key="10">
    <source>
        <dbReference type="HAMAP-Rule" id="MF_01405"/>
    </source>
</evidence>
<evidence type="ECO:0000256" key="3">
    <source>
        <dbReference type="ARBA" id="ARBA00022723"/>
    </source>
</evidence>
<dbReference type="GO" id="GO:0009146">
    <property type="term" value="P:purine nucleoside triphosphate catabolic process"/>
    <property type="evidence" value="ECO:0007669"/>
    <property type="project" value="UniProtKB-UniRule"/>
</dbReference>
<dbReference type="GO" id="GO:0000166">
    <property type="term" value="F:nucleotide binding"/>
    <property type="evidence" value="ECO:0007669"/>
    <property type="project" value="UniProtKB-KW"/>
</dbReference>
<sequence>MIDIVFASNNAYKLEEIASLLPPSVHIRSMKEAGIEAEIPETGNTLKENAFIKADFLRKKGLNAVLADDTGLEVNSLNGAPGVYSARYAGPEANAKRNMEKLLTELETVTDRTARFVTVLCFVKDGDVHYFEGEVKGIIVDSPRGNQGFGYDPVFLPDGFNKTFAEMTLDEKNSISHRKRALEKFLAFLQKIEQ</sequence>
<comment type="similarity">
    <text evidence="1 10 11">Belongs to the HAM1 NTPase family.</text>
</comment>
<keyword evidence="4 10" id="KW-0547">Nucleotide-binding</keyword>
<evidence type="ECO:0000256" key="6">
    <source>
        <dbReference type="ARBA" id="ARBA00022842"/>
    </source>
</evidence>
<evidence type="ECO:0000256" key="1">
    <source>
        <dbReference type="ARBA" id="ARBA00008023"/>
    </source>
</evidence>
<comment type="catalytic activity">
    <reaction evidence="9 10">
        <text>XTP + H2O = XMP + diphosphate + H(+)</text>
        <dbReference type="Rhea" id="RHEA:28610"/>
        <dbReference type="ChEBI" id="CHEBI:15377"/>
        <dbReference type="ChEBI" id="CHEBI:15378"/>
        <dbReference type="ChEBI" id="CHEBI:33019"/>
        <dbReference type="ChEBI" id="CHEBI:57464"/>
        <dbReference type="ChEBI" id="CHEBI:61314"/>
        <dbReference type="EC" id="3.6.1.66"/>
    </reaction>
</comment>
<dbReference type="GO" id="GO:0005829">
    <property type="term" value="C:cytosol"/>
    <property type="evidence" value="ECO:0007669"/>
    <property type="project" value="TreeGrafter"/>
</dbReference>
<evidence type="ECO:0000256" key="7">
    <source>
        <dbReference type="ARBA" id="ARBA00023080"/>
    </source>
</evidence>
<dbReference type="NCBIfam" id="TIGR00042">
    <property type="entry name" value="RdgB/HAM1 family non-canonical purine NTP pyrophosphatase"/>
    <property type="match status" value="1"/>
</dbReference>
<dbReference type="GO" id="GO:0035870">
    <property type="term" value="F:dITP diphosphatase activity"/>
    <property type="evidence" value="ECO:0007669"/>
    <property type="project" value="UniProtKB-UniRule"/>
</dbReference>
<dbReference type="SUPFAM" id="SSF52972">
    <property type="entry name" value="ITPase-like"/>
    <property type="match status" value="1"/>
</dbReference>
<dbReference type="GO" id="GO:0017111">
    <property type="term" value="F:ribonucleoside triphosphate phosphatase activity"/>
    <property type="evidence" value="ECO:0007669"/>
    <property type="project" value="InterPro"/>
</dbReference>
<dbReference type="RefSeq" id="WP_307718663.1">
    <property type="nucleotide sequence ID" value="NZ_BHZE01000003.1"/>
</dbReference>
<keyword evidence="6 10" id="KW-0460">Magnesium</keyword>
<evidence type="ECO:0000256" key="5">
    <source>
        <dbReference type="ARBA" id="ARBA00022801"/>
    </source>
</evidence>
<protein>
    <recommendedName>
        <fullName evidence="10">dITP/XTP pyrophosphatase</fullName>
        <ecNumber evidence="10">3.6.1.66</ecNumber>
    </recommendedName>
    <alternativeName>
        <fullName evidence="10">Non-canonical purine NTP pyrophosphatase</fullName>
    </alternativeName>
    <alternativeName>
        <fullName evidence="10">Non-standard purine NTP pyrophosphatase</fullName>
    </alternativeName>
    <alternativeName>
        <fullName evidence="10">Nucleoside-triphosphate diphosphatase</fullName>
    </alternativeName>
    <alternativeName>
        <fullName evidence="10">Nucleoside-triphosphate pyrophosphatase</fullName>
        <shortName evidence="10">NTPase</shortName>
    </alternativeName>
</protein>
<keyword evidence="7 10" id="KW-0546">Nucleotide metabolism</keyword>
<proteinExistence type="inferred from homology"/>
<evidence type="ECO:0000313" key="13">
    <source>
        <dbReference type="Proteomes" id="UP000286715"/>
    </source>
</evidence>
<dbReference type="PANTHER" id="PTHR11067">
    <property type="entry name" value="INOSINE TRIPHOSPHATE PYROPHOSPHATASE/HAM1 PROTEIN"/>
    <property type="match status" value="1"/>
</dbReference>
<dbReference type="EMBL" id="BHZE01000003">
    <property type="protein sequence ID" value="GCD76917.1"/>
    <property type="molecule type" value="Genomic_DNA"/>
</dbReference>
<comment type="catalytic activity">
    <reaction evidence="8 10">
        <text>dITP + H2O = dIMP + diphosphate + H(+)</text>
        <dbReference type="Rhea" id="RHEA:28342"/>
        <dbReference type="ChEBI" id="CHEBI:15377"/>
        <dbReference type="ChEBI" id="CHEBI:15378"/>
        <dbReference type="ChEBI" id="CHEBI:33019"/>
        <dbReference type="ChEBI" id="CHEBI:61194"/>
        <dbReference type="ChEBI" id="CHEBI:61382"/>
        <dbReference type="EC" id="3.6.1.66"/>
    </reaction>
</comment>
<feature type="binding site" evidence="10">
    <location>
        <position position="172"/>
    </location>
    <ligand>
        <name>substrate</name>
    </ligand>
</feature>
<dbReference type="InterPro" id="IPR002637">
    <property type="entry name" value="RdgB/HAM1"/>
</dbReference>
<evidence type="ECO:0000313" key="12">
    <source>
        <dbReference type="EMBL" id="GCD76917.1"/>
    </source>
</evidence>
<feature type="active site" description="Proton acceptor" evidence="10">
    <location>
        <position position="69"/>
    </location>
</feature>
<comment type="cofactor">
    <cofactor evidence="10">
        <name>Mg(2+)</name>
        <dbReference type="ChEBI" id="CHEBI:18420"/>
    </cofactor>
    <text evidence="10">Binds 1 Mg(2+) ion per subunit.</text>
</comment>
<dbReference type="AlphaFoldDB" id="A0A401XIQ1"/>
<comment type="catalytic activity">
    <reaction evidence="10">
        <text>ITP + H2O = IMP + diphosphate + H(+)</text>
        <dbReference type="Rhea" id="RHEA:29399"/>
        <dbReference type="ChEBI" id="CHEBI:15377"/>
        <dbReference type="ChEBI" id="CHEBI:15378"/>
        <dbReference type="ChEBI" id="CHEBI:33019"/>
        <dbReference type="ChEBI" id="CHEBI:58053"/>
        <dbReference type="ChEBI" id="CHEBI:61402"/>
        <dbReference type="EC" id="3.6.1.66"/>
    </reaction>
</comment>
<keyword evidence="3 10" id="KW-0479">Metal-binding</keyword>
<evidence type="ECO:0000256" key="4">
    <source>
        <dbReference type="ARBA" id="ARBA00022741"/>
    </source>
</evidence>
<comment type="function">
    <text evidence="10">Pyrophosphatase that catalyzes the hydrolysis of nucleoside triphosphates to their monophosphate derivatives, with a high preference for the non-canonical purine nucleotides XTP (xanthosine triphosphate), dITP (deoxyinosine triphosphate) and ITP. Seems to function as a house-cleaning enzyme that removes non-canonical purine nucleotides from the nucleotide pool, thus preventing their incorporation into DNA/RNA and avoiding chromosomal lesions.</text>
</comment>
<dbReference type="EC" id="3.6.1.66" evidence="10"/>
<feature type="binding site" evidence="10">
    <location>
        <begin position="8"/>
        <end position="13"/>
    </location>
    <ligand>
        <name>substrate</name>
    </ligand>
</feature>
<evidence type="ECO:0000256" key="8">
    <source>
        <dbReference type="ARBA" id="ARBA00051875"/>
    </source>
</evidence>
<dbReference type="Proteomes" id="UP000286715">
    <property type="component" value="Unassembled WGS sequence"/>
</dbReference>
<accession>A0A401XIQ1</accession>
<evidence type="ECO:0000256" key="2">
    <source>
        <dbReference type="ARBA" id="ARBA00011738"/>
    </source>
</evidence>
<evidence type="ECO:0000256" key="9">
    <source>
        <dbReference type="ARBA" id="ARBA00052017"/>
    </source>
</evidence>
<feature type="binding site" evidence="10">
    <location>
        <position position="69"/>
    </location>
    <ligand>
        <name>Mg(2+)</name>
        <dbReference type="ChEBI" id="CHEBI:18420"/>
    </ligand>
</feature>
<dbReference type="GO" id="GO:0046872">
    <property type="term" value="F:metal ion binding"/>
    <property type="evidence" value="ECO:0007669"/>
    <property type="project" value="UniProtKB-KW"/>
</dbReference>
<feature type="binding site" evidence="10">
    <location>
        <position position="70"/>
    </location>
    <ligand>
        <name>substrate</name>
    </ligand>
</feature>
<dbReference type="FunFam" id="3.90.950.10:FF:000001">
    <property type="entry name" value="dITP/XTP pyrophosphatase"/>
    <property type="match status" value="1"/>
</dbReference>
<reference evidence="12 13" key="1">
    <citation type="submission" date="2018-11" db="EMBL/GenBank/DDBJ databases">
        <title>Schleiferia aggregans sp. nov., a moderately thermophilic heterotrophic bacterium isolated from microbial mats at a terrestrial hot spring.</title>
        <authorList>
            <person name="Iino T."/>
            <person name="Ohkuma M."/>
            <person name="Haruta S."/>
        </authorList>
    </citation>
    <scope>NUCLEOTIDE SEQUENCE [LARGE SCALE GENOMIC DNA]</scope>
    <source>
        <strain evidence="12 13">LA</strain>
    </source>
</reference>
<dbReference type="Gene3D" id="3.90.950.10">
    <property type="match status" value="1"/>
</dbReference>
<keyword evidence="13" id="KW-1185">Reference proteome</keyword>
<dbReference type="HAMAP" id="MF_01405">
    <property type="entry name" value="Non_canon_purine_NTPase"/>
    <property type="match status" value="1"/>
</dbReference>
<dbReference type="InterPro" id="IPR029001">
    <property type="entry name" value="ITPase-like_fam"/>
</dbReference>
<dbReference type="GO" id="GO:0036220">
    <property type="term" value="F:ITP diphosphatase activity"/>
    <property type="evidence" value="ECO:0007669"/>
    <property type="project" value="UniProtKB-UniRule"/>
</dbReference>
<gene>
    <name evidence="12" type="ORF">JCM31826_03990</name>
</gene>
<comment type="subunit">
    <text evidence="2 10">Homodimer.</text>
</comment>
<dbReference type="InterPro" id="IPR020922">
    <property type="entry name" value="dITP/XTP_pyrophosphatase"/>
</dbReference>
<keyword evidence="5 10" id="KW-0378">Hydrolase</keyword>
<dbReference type="GO" id="GO:0036222">
    <property type="term" value="F:XTP diphosphatase activity"/>
    <property type="evidence" value="ECO:0007669"/>
    <property type="project" value="UniProtKB-UniRule"/>
</dbReference>
<comment type="caution">
    <text evidence="12">The sequence shown here is derived from an EMBL/GenBank/DDBJ whole genome shotgun (WGS) entry which is preliminary data.</text>
</comment>
<comment type="caution">
    <text evidence="10">Lacks conserved residue(s) required for the propagation of feature annotation.</text>
</comment>
<dbReference type="PANTHER" id="PTHR11067:SF9">
    <property type="entry name" value="INOSINE TRIPHOSPHATE PYROPHOSPHATASE"/>
    <property type="match status" value="1"/>
</dbReference>
<dbReference type="CDD" id="cd00515">
    <property type="entry name" value="HAM1"/>
    <property type="match status" value="1"/>
</dbReference>
<feature type="binding site" evidence="10">
    <location>
        <begin position="149"/>
        <end position="152"/>
    </location>
    <ligand>
        <name>substrate</name>
    </ligand>
</feature>
<name>A0A401XIQ1_9FLAO</name>
<feature type="binding site" evidence="10">
    <location>
        <begin position="177"/>
        <end position="178"/>
    </location>
    <ligand>
        <name>substrate</name>
    </ligand>
</feature>
<dbReference type="Pfam" id="PF01725">
    <property type="entry name" value="Ham1p_like"/>
    <property type="match status" value="1"/>
</dbReference>